<dbReference type="RefSeq" id="WP_066662736.1">
    <property type="nucleotide sequence ID" value="NZ_CBCSCL010000042.1"/>
</dbReference>
<gene>
    <name evidence="2" type="ORF">BAU07_22520</name>
</gene>
<dbReference type="Pfam" id="PF07883">
    <property type="entry name" value="Cupin_2"/>
    <property type="match status" value="1"/>
</dbReference>
<proteinExistence type="predicted"/>
<dbReference type="STRING" id="463014.BAU07_22520"/>
<keyword evidence="3" id="KW-1185">Reference proteome</keyword>
<dbReference type="PANTHER" id="PTHR36440:SF1">
    <property type="entry name" value="PUTATIVE (AFU_ORTHOLOGUE AFUA_8G07350)-RELATED"/>
    <property type="match status" value="1"/>
</dbReference>
<dbReference type="EMBL" id="CP016172">
    <property type="protein sequence ID" value="ANN79523.1"/>
    <property type="molecule type" value="Genomic_DNA"/>
</dbReference>
<organism evidence="2 3">
    <name type="scientific">Bordetella flabilis</name>
    <dbReference type="NCBI Taxonomy" id="463014"/>
    <lineage>
        <taxon>Bacteria</taxon>
        <taxon>Pseudomonadati</taxon>
        <taxon>Pseudomonadota</taxon>
        <taxon>Betaproteobacteria</taxon>
        <taxon>Burkholderiales</taxon>
        <taxon>Alcaligenaceae</taxon>
        <taxon>Bordetella</taxon>
    </lineage>
</organism>
<dbReference type="OrthoDB" id="9791637at2"/>
<accession>A0A193GIV8</accession>
<dbReference type="InterPro" id="IPR011051">
    <property type="entry name" value="RmlC_Cupin_sf"/>
</dbReference>
<dbReference type="InterPro" id="IPR014710">
    <property type="entry name" value="RmlC-like_jellyroll"/>
</dbReference>
<evidence type="ECO:0000259" key="1">
    <source>
        <dbReference type="Pfam" id="PF07883"/>
    </source>
</evidence>
<dbReference type="PANTHER" id="PTHR36440">
    <property type="entry name" value="PUTATIVE (AFU_ORTHOLOGUE AFUA_8G07350)-RELATED"/>
    <property type="match status" value="1"/>
</dbReference>
<sequence length="157" mass="17025">MIFDFLHSRHQETPISIPQIGLTLKVRIAPAQTGGVLTAIETVNAPGFGPPRHRHRETEVFYVLEGRYLFEVDGGRFMADTGDVITVPGGAAHAFVNITDKPARQYIQILPGLDATAFFLGLGDVMRAGKVDPAALRAFGAQWQVEFLGPPLDAATQ</sequence>
<dbReference type="KEGG" id="bfz:BAU07_22520"/>
<dbReference type="SUPFAM" id="SSF51182">
    <property type="entry name" value="RmlC-like cupins"/>
    <property type="match status" value="1"/>
</dbReference>
<dbReference type="AlphaFoldDB" id="A0A193GIV8"/>
<evidence type="ECO:0000313" key="2">
    <source>
        <dbReference type="EMBL" id="ANN79523.1"/>
    </source>
</evidence>
<feature type="domain" description="Cupin type-2" evidence="1">
    <location>
        <begin position="45"/>
        <end position="104"/>
    </location>
</feature>
<dbReference type="Gene3D" id="2.60.120.10">
    <property type="entry name" value="Jelly Rolls"/>
    <property type="match status" value="1"/>
</dbReference>
<dbReference type="InterPro" id="IPR013096">
    <property type="entry name" value="Cupin_2"/>
</dbReference>
<dbReference type="InterPro" id="IPR053146">
    <property type="entry name" value="QDO-like"/>
</dbReference>
<evidence type="ECO:0000313" key="3">
    <source>
        <dbReference type="Proteomes" id="UP000091926"/>
    </source>
</evidence>
<name>A0A193GIV8_9BORD</name>
<reference evidence="2 3" key="1">
    <citation type="submission" date="2016-06" db="EMBL/GenBank/DDBJ databases">
        <title>Complete genome sequences of Bordetella bronchialis and Bordetella flabilis.</title>
        <authorList>
            <person name="LiPuma J.J."/>
            <person name="Spilker T."/>
        </authorList>
    </citation>
    <scope>NUCLEOTIDE SEQUENCE [LARGE SCALE GENOMIC DNA]</scope>
    <source>
        <strain evidence="2 3">AU10664</strain>
    </source>
</reference>
<dbReference type="Proteomes" id="UP000091926">
    <property type="component" value="Chromosome"/>
</dbReference>
<protein>
    <submittedName>
        <fullName evidence="2">Cupin</fullName>
    </submittedName>
</protein>